<evidence type="ECO:0000313" key="8">
    <source>
        <dbReference type="EMBL" id="WOG89536.1"/>
    </source>
</evidence>
<dbReference type="Pfam" id="PF01535">
    <property type="entry name" value="PPR"/>
    <property type="match status" value="2"/>
</dbReference>
<dbReference type="AlphaFoldDB" id="A0A166ET07"/>
<dbReference type="Gene3D" id="1.25.40.10">
    <property type="entry name" value="Tetratricopeptide repeat domain"/>
    <property type="match status" value="2"/>
</dbReference>
<comment type="subcellular location">
    <subcellularLocation>
        <location evidence="1">Mitochondrion</location>
    </subcellularLocation>
</comment>
<reference evidence="7" key="1">
    <citation type="journal article" date="2016" name="Nat. Genet.">
        <title>A high-quality carrot genome assembly provides new insights into carotenoid accumulation and asterid genome evolution.</title>
        <authorList>
            <person name="Iorizzo M."/>
            <person name="Ellison S."/>
            <person name="Senalik D."/>
            <person name="Zeng P."/>
            <person name="Satapoomin P."/>
            <person name="Huang J."/>
            <person name="Bowman M."/>
            <person name="Iovene M."/>
            <person name="Sanseverino W."/>
            <person name="Cavagnaro P."/>
            <person name="Yildiz M."/>
            <person name="Macko-Podgorni A."/>
            <person name="Moranska E."/>
            <person name="Grzebelus E."/>
            <person name="Grzebelus D."/>
            <person name="Ashrafi H."/>
            <person name="Zheng Z."/>
            <person name="Cheng S."/>
            <person name="Spooner D."/>
            <person name="Van Deynze A."/>
            <person name="Simon P."/>
        </authorList>
    </citation>
    <scope>NUCLEOTIDE SEQUENCE [LARGE SCALE GENOMIC DNA]</scope>
    <source>
        <tissue evidence="7">Leaf</tissue>
    </source>
</reference>
<reference evidence="8" key="2">
    <citation type="submission" date="2022-03" db="EMBL/GenBank/DDBJ databases">
        <title>Draft title - Genomic analysis of global carrot germplasm unveils the trajectory of domestication and the origin of high carotenoid orange carrot.</title>
        <authorList>
            <person name="Iorizzo M."/>
            <person name="Ellison S."/>
            <person name="Senalik D."/>
            <person name="Macko-Podgorni A."/>
            <person name="Grzebelus D."/>
            <person name="Bostan H."/>
            <person name="Rolling W."/>
            <person name="Curaba J."/>
            <person name="Simon P."/>
        </authorList>
    </citation>
    <scope>NUCLEOTIDE SEQUENCE</scope>
    <source>
        <tissue evidence="8">Leaf</tissue>
    </source>
</reference>
<dbReference type="Gramene" id="KZN06938">
    <property type="protein sequence ID" value="KZN06938"/>
    <property type="gene ID" value="DCAR_007775"/>
</dbReference>
<dbReference type="PANTHER" id="PTHR45717">
    <property type="entry name" value="OS12G0527900 PROTEIN"/>
    <property type="match status" value="1"/>
</dbReference>
<gene>
    <name evidence="7" type="ORF">DCAR_007775</name>
    <name evidence="8" type="ORF">DCAR_0208774</name>
</gene>
<dbReference type="EMBL" id="LNRQ01000002">
    <property type="protein sequence ID" value="KZN06938.1"/>
    <property type="molecule type" value="Genomic_DNA"/>
</dbReference>
<evidence type="ECO:0008006" key="10">
    <source>
        <dbReference type="Google" id="ProtNLM"/>
    </source>
</evidence>
<keyword evidence="3" id="KW-0677">Repeat</keyword>
<evidence type="ECO:0000256" key="4">
    <source>
        <dbReference type="ARBA" id="ARBA00022946"/>
    </source>
</evidence>
<evidence type="ECO:0000256" key="5">
    <source>
        <dbReference type="ARBA" id="ARBA00023128"/>
    </source>
</evidence>
<proteinExistence type="inferred from homology"/>
<evidence type="ECO:0000256" key="6">
    <source>
        <dbReference type="PROSITE-ProRule" id="PRU00708"/>
    </source>
</evidence>
<dbReference type="InterPro" id="IPR002885">
    <property type="entry name" value="PPR_rpt"/>
</dbReference>
<dbReference type="NCBIfam" id="TIGR00756">
    <property type="entry name" value="PPR"/>
    <property type="match status" value="2"/>
</dbReference>
<organism evidence="7">
    <name type="scientific">Daucus carota subsp. sativus</name>
    <name type="common">Carrot</name>
    <dbReference type="NCBI Taxonomy" id="79200"/>
    <lineage>
        <taxon>Eukaryota</taxon>
        <taxon>Viridiplantae</taxon>
        <taxon>Streptophyta</taxon>
        <taxon>Embryophyta</taxon>
        <taxon>Tracheophyta</taxon>
        <taxon>Spermatophyta</taxon>
        <taxon>Magnoliopsida</taxon>
        <taxon>eudicotyledons</taxon>
        <taxon>Gunneridae</taxon>
        <taxon>Pentapetalae</taxon>
        <taxon>asterids</taxon>
        <taxon>campanulids</taxon>
        <taxon>Apiales</taxon>
        <taxon>Apiaceae</taxon>
        <taxon>Apioideae</taxon>
        <taxon>Scandiceae</taxon>
        <taxon>Daucinae</taxon>
        <taxon>Daucus</taxon>
        <taxon>Daucus sect. Daucus</taxon>
    </lineage>
</organism>
<keyword evidence="4" id="KW-0809">Transit peptide</keyword>
<feature type="repeat" description="PPR" evidence="6">
    <location>
        <begin position="179"/>
        <end position="213"/>
    </location>
</feature>
<dbReference type="Proteomes" id="UP000077755">
    <property type="component" value="Chromosome 2"/>
</dbReference>
<sequence length="535" mass="61593">MVPVVLTFQATPTLQPSFIHHYNHTPTITINHHLLPSKTLNPSSLRFSRSLHFHKLSAYYSSSSTSASSSHTDYKKDVDSLYRRISPVGDWSESVVPILNHWIQEGRTVNKVQLQRIIRELRRYKRYKHALEVSEWMSDSMYLRLSLGDMAIRMDLIYKVHGIDQAVNYFNNIPEQKKDVEVYGALLYCYAEERSLEKAEDLMQEIRALGLLMETVSYNVMLNLYCKTGNFEKSKSLIHEMEEKGIKMDKVTYSILLTACSSSCDTKEIDSILQKIESDPELVLDWNIYITAAHTYIKVGCIDKASEMLEKSEGFILKCNKKNTGFDFLLTQYTNLGNKAEVWRVWELYKSIEKINNSGYIRMLPSLLKFDDVKGAEDVFRDWESSQLTYDFRIPNFLIGYYCRKGLMEKAEVLLDRAKNNGKPQPQTWYYFATGYVGCGQLPKAVEAMKRAISECRRGWKLPSTDILIACLEYIKNNCDVEEVKGFIRSLVAKEIISTDTEKEMLNYSGISKEDHDSKTSTEGDLIVLGEVCKT</sequence>
<protein>
    <recommendedName>
        <fullName evidence="10">Pentacotripeptide-repeat region of PRORP domain-containing protein</fullName>
    </recommendedName>
</protein>
<dbReference type="OMA" id="WESRELT"/>
<keyword evidence="5" id="KW-0496">Mitochondrion</keyword>
<evidence type="ECO:0000313" key="7">
    <source>
        <dbReference type="EMBL" id="KZN06938.1"/>
    </source>
</evidence>
<dbReference type="InterPro" id="IPR011990">
    <property type="entry name" value="TPR-like_helical_dom_sf"/>
</dbReference>
<accession>A0A166ET07</accession>
<dbReference type="PROSITE" id="PS51375">
    <property type="entry name" value="PPR"/>
    <property type="match status" value="2"/>
</dbReference>
<comment type="similarity">
    <text evidence="2">Belongs to the PPR family. P subfamily.</text>
</comment>
<evidence type="ECO:0000256" key="1">
    <source>
        <dbReference type="ARBA" id="ARBA00004173"/>
    </source>
</evidence>
<evidence type="ECO:0000256" key="2">
    <source>
        <dbReference type="ARBA" id="ARBA00007626"/>
    </source>
</evidence>
<dbReference type="OrthoDB" id="1890565at2759"/>
<dbReference type="FunFam" id="1.25.40.10:FF:000385">
    <property type="entry name" value="Pentatricopeptide repeat-containing protein mitochondrial"/>
    <property type="match status" value="1"/>
</dbReference>
<dbReference type="KEGG" id="dcr:108205830"/>
<dbReference type="EMBL" id="CP093344">
    <property type="protein sequence ID" value="WOG89536.1"/>
    <property type="molecule type" value="Genomic_DNA"/>
</dbReference>
<name>A0A166ET07_DAUCS</name>
<dbReference type="Pfam" id="PF13041">
    <property type="entry name" value="PPR_2"/>
    <property type="match status" value="1"/>
</dbReference>
<keyword evidence="9" id="KW-1185">Reference proteome</keyword>
<dbReference type="PANTHER" id="PTHR45717:SF28">
    <property type="entry name" value="PENTACOTRIPEPTIDE-REPEAT REGION OF PRORP DOMAIN-CONTAINING PROTEIN"/>
    <property type="match status" value="1"/>
</dbReference>
<evidence type="ECO:0000313" key="9">
    <source>
        <dbReference type="Proteomes" id="UP000077755"/>
    </source>
</evidence>
<dbReference type="GO" id="GO:0005739">
    <property type="term" value="C:mitochondrion"/>
    <property type="evidence" value="ECO:0007669"/>
    <property type="project" value="UniProtKB-SubCell"/>
</dbReference>
<feature type="repeat" description="PPR" evidence="6">
    <location>
        <begin position="214"/>
        <end position="248"/>
    </location>
</feature>
<dbReference type="GO" id="GO:0003729">
    <property type="term" value="F:mRNA binding"/>
    <property type="evidence" value="ECO:0007669"/>
    <property type="project" value="UniProtKB-ARBA"/>
</dbReference>
<evidence type="ECO:0000256" key="3">
    <source>
        <dbReference type="ARBA" id="ARBA00022737"/>
    </source>
</evidence>
<dbReference type="SUPFAM" id="SSF81901">
    <property type="entry name" value="HCP-like"/>
    <property type="match status" value="1"/>
</dbReference>